<dbReference type="PANTHER" id="PTHR30294:SF29">
    <property type="entry name" value="MULTIDRUG ABC TRANSPORTER PERMEASE YBHS-RELATED"/>
    <property type="match status" value="1"/>
</dbReference>
<evidence type="ECO:0000256" key="2">
    <source>
        <dbReference type="ARBA" id="ARBA00007783"/>
    </source>
</evidence>
<evidence type="ECO:0000256" key="1">
    <source>
        <dbReference type="ARBA" id="ARBA00004651"/>
    </source>
</evidence>
<keyword evidence="11" id="KW-1185">Reference proteome</keyword>
<dbReference type="GO" id="GO:0005886">
    <property type="term" value="C:plasma membrane"/>
    <property type="evidence" value="ECO:0007669"/>
    <property type="project" value="UniProtKB-SubCell"/>
</dbReference>
<proteinExistence type="inferred from homology"/>
<feature type="transmembrane region" description="Helical" evidence="8">
    <location>
        <begin position="233"/>
        <end position="255"/>
    </location>
</feature>
<feature type="transmembrane region" description="Helical" evidence="8">
    <location>
        <begin position="355"/>
        <end position="373"/>
    </location>
</feature>
<feature type="transmembrane region" description="Helical" evidence="8">
    <location>
        <begin position="267"/>
        <end position="287"/>
    </location>
</feature>
<feature type="transmembrane region" description="Helical" evidence="8">
    <location>
        <begin position="185"/>
        <end position="206"/>
    </location>
</feature>
<name>A0A4R7BCB7_9NEIS</name>
<comment type="similarity">
    <text evidence="2">Belongs to the ABC-2 integral membrane protein family.</text>
</comment>
<evidence type="ECO:0000256" key="6">
    <source>
        <dbReference type="ARBA" id="ARBA00022989"/>
    </source>
</evidence>
<keyword evidence="6 8" id="KW-1133">Transmembrane helix</keyword>
<dbReference type="EMBL" id="SNZP01000003">
    <property type="protein sequence ID" value="TDR81555.1"/>
    <property type="molecule type" value="Genomic_DNA"/>
</dbReference>
<sequence>MRYFNLSRWWSIVLKEFLQIRRDRLTLGMIGALPIIQLTLFGFAINTDPKHLKTDIVLAEQSEFTRSFISALRNTGYFDIEDALSSQSEADAALASGRAQFVISFPNGFSAQLLKDQKPKVLVEVDATDPTTTANALSALNKVAQSALKRDLNHVVHVVDSNSPYSYELMIHKRYNPEGITQYNIIPGLMGVILSMTMVMMTSLSITRERERGTLENLLAMPVEALEVISGKIIPYIIVGLIQCTTILLFAKLLFRVPFEGNMLTVYAVSLLLILANLMVGITISALARNQLQAMQMTFFYFLPSILLSGFMFPFFGMPKWAQIIGNVLPLTHFNRVIRGILLKGNGWVEIFPNVWPIMLFALTVMLLGVFFYKNTMD</sequence>
<evidence type="ECO:0000256" key="8">
    <source>
        <dbReference type="SAM" id="Phobius"/>
    </source>
</evidence>
<gene>
    <name evidence="10" type="ORF">DFP86_103208</name>
</gene>
<dbReference type="Gene3D" id="3.40.1710.10">
    <property type="entry name" value="abc type-2 transporter like domain"/>
    <property type="match status" value="1"/>
</dbReference>
<evidence type="ECO:0000256" key="4">
    <source>
        <dbReference type="ARBA" id="ARBA00022475"/>
    </source>
</evidence>
<dbReference type="InterPro" id="IPR051449">
    <property type="entry name" value="ABC-2_transporter_component"/>
</dbReference>
<evidence type="ECO:0000256" key="3">
    <source>
        <dbReference type="ARBA" id="ARBA00022448"/>
    </source>
</evidence>
<organism evidence="10 11">
    <name type="scientific">Paludibacterium purpuratum</name>
    <dbReference type="NCBI Taxonomy" id="1144873"/>
    <lineage>
        <taxon>Bacteria</taxon>
        <taxon>Pseudomonadati</taxon>
        <taxon>Pseudomonadota</taxon>
        <taxon>Betaproteobacteria</taxon>
        <taxon>Neisseriales</taxon>
        <taxon>Chromobacteriaceae</taxon>
        <taxon>Paludibacterium</taxon>
    </lineage>
</organism>
<protein>
    <submittedName>
        <fullName evidence="10">ABC-2 type transport system permease protein</fullName>
    </submittedName>
</protein>
<dbReference type="GO" id="GO:0140359">
    <property type="term" value="F:ABC-type transporter activity"/>
    <property type="evidence" value="ECO:0007669"/>
    <property type="project" value="InterPro"/>
</dbReference>
<dbReference type="Pfam" id="PF12698">
    <property type="entry name" value="ABC2_membrane_3"/>
    <property type="match status" value="1"/>
</dbReference>
<dbReference type="OrthoDB" id="9808686at2"/>
<reference evidence="10 11" key="1">
    <citation type="submission" date="2019-03" db="EMBL/GenBank/DDBJ databases">
        <title>Genomic Encyclopedia of Type Strains, Phase III (KMG-III): the genomes of soil and plant-associated and newly described type strains.</title>
        <authorList>
            <person name="Whitman W."/>
        </authorList>
    </citation>
    <scope>NUCLEOTIDE SEQUENCE [LARGE SCALE GENOMIC DNA]</scope>
    <source>
        <strain evidence="10 11">CECT 8976</strain>
    </source>
</reference>
<evidence type="ECO:0000313" key="11">
    <source>
        <dbReference type="Proteomes" id="UP000295611"/>
    </source>
</evidence>
<accession>A0A4R7BCB7</accession>
<dbReference type="InterPro" id="IPR013525">
    <property type="entry name" value="ABC2_TM"/>
</dbReference>
<dbReference type="InterPro" id="IPR047817">
    <property type="entry name" value="ABC2_TM_bact-type"/>
</dbReference>
<keyword evidence="3" id="KW-0813">Transport</keyword>
<dbReference type="PANTHER" id="PTHR30294">
    <property type="entry name" value="MEMBRANE COMPONENT OF ABC TRANSPORTER YHHJ-RELATED"/>
    <property type="match status" value="1"/>
</dbReference>
<keyword evidence="7 8" id="KW-0472">Membrane</keyword>
<feature type="domain" description="ABC transmembrane type-2" evidence="9">
    <location>
        <begin position="137"/>
        <end position="376"/>
    </location>
</feature>
<dbReference type="RefSeq" id="WP_133678920.1">
    <property type="nucleotide sequence ID" value="NZ_SNZP01000003.1"/>
</dbReference>
<comment type="subcellular location">
    <subcellularLocation>
        <location evidence="1">Cell membrane</location>
        <topology evidence="1">Multi-pass membrane protein</topology>
    </subcellularLocation>
</comment>
<evidence type="ECO:0000256" key="7">
    <source>
        <dbReference type="ARBA" id="ARBA00023136"/>
    </source>
</evidence>
<feature type="transmembrane region" description="Helical" evidence="8">
    <location>
        <begin position="25"/>
        <end position="45"/>
    </location>
</feature>
<dbReference type="PROSITE" id="PS51012">
    <property type="entry name" value="ABC_TM2"/>
    <property type="match status" value="1"/>
</dbReference>
<dbReference type="AlphaFoldDB" id="A0A4R7BCB7"/>
<evidence type="ECO:0000256" key="5">
    <source>
        <dbReference type="ARBA" id="ARBA00022692"/>
    </source>
</evidence>
<comment type="caution">
    <text evidence="10">The sequence shown here is derived from an EMBL/GenBank/DDBJ whole genome shotgun (WGS) entry which is preliminary data.</text>
</comment>
<keyword evidence="5 8" id="KW-0812">Transmembrane</keyword>
<evidence type="ECO:0000313" key="10">
    <source>
        <dbReference type="EMBL" id="TDR81555.1"/>
    </source>
</evidence>
<feature type="transmembrane region" description="Helical" evidence="8">
    <location>
        <begin position="299"/>
        <end position="317"/>
    </location>
</feature>
<dbReference type="Proteomes" id="UP000295611">
    <property type="component" value="Unassembled WGS sequence"/>
</dbReference>
<keyword evidence="4" id="KW-1003">Cell membrane</keyword>
<evidence type="ECO:0000259" key="9">
    <source>
        <dbReference type="PROSITE" id="PS51012"/>
    </source>
</evidence>